<comment type="caution">
    <text evidence="2">The sequence shown here is derived from an EMBL/GenBank/DDBJ whole genome shotgun (WGS) entry which is preliminary data.</text>
</comment>
<sequence>MFPKHFLTLCGLVLFVVIASGVSAGYVEEPEVPQNEVSHGAEEDNPLLAAAVRILARAFAWAAKHCLEQAANACKQHWKHPGELVKCGGHWLAANKGRCVIIKIIGKAIKWAARNCLTEAAENCKQHWPDSKALVECAKEFFKENKGRCVVG</sequence>
<evidence type="ECO:0000313" key="3">
    <source>
        <dbReference type="Proteomes" id="UP000215335"/>
    </source>
</evidence>
<protein>
    <recommendedName>
        <fullName evidence="4">Saposin B-type domain-containing protein</fullName>
    </recommendedName>
</protein>
<feature type="chain" id="PRO_5013325609" description="Saposin B-type domain-containing protein" evidence="1">
    <location>
        <begin position="25"/>
        <end position="152"/>
    </location>
</feature>
<name>A0A232F9I0_9HYME</name>
<feature type="signal peptide" evidence="1">
    <location>
        <begin position="1"/>
        <end position="24"/>
    </location>
</feature>
<dbReference type="Proteomes" id="UP000215335">
    <property type="component" value="Unassembled WGS sequence"/>
</dbReference>
<dbReference type="OrthoDB" id="7696725at2759"/>
<reference evidence="2 3" key="1">
    <citation type="journal article" date="2017" name="Curr. Biol.">
        <title>The Evolution of Venom by Co-option of Single-Copy Genes.</title>
        <authorList>
            <person name="Martinson E.O."/>
            <person name="Mrinalini"/>
            <person name="Kelkar Y.D."/>
            <person name="Chang C.H."/>
            <person name="Werren J.H."/>
        </authorList>
    </citation>
    <scope>NUCLEOTIDE SEQUENCE [LARGE SCALE GENOMIC DNA]</scope>
    <source>
        <strain evidence="2 3">Alberta</strain>
        <tissue evidence="2">Whole body</tissue>
    </source>
</reference>
<keyword evidence="1" id="KW-0732">Signal</keyword>
<organism evidence="2 3">
    <name type="scientific">Trichomalopsis sarcophagae</name>
    <dbReference type="NCBI Taxonomy" id="543379"/>
    <lineage>
        <taxon>Eukaryota</taxon>
        <taxon>Metazoa</taxon>
        <taxon>Ecdysozoa</taxon>
        <taxon>Arthropoda</taxon>
        <taxon>Hexapoda</taxon>
        <taxon>Insecta</taxon>
        <taxon>Pterygota</taxon>
        <taxon>Neoptera</taxon>
        <taxon>Endopterygota</taxon>
        <taxon>Hymenoptera</taxon>
        <taxon>Apocrita</taxon>
        <taxon>Proctotrupomorpha</taxon>
        <taxon>Chalcidoidea</taxon>
        <taxon>Pteromalidae</taxon>
        <taxon>Pteromalinae</taxon>
        <taxon>Trichomalopsis</taxon>
    </lineage>
</organism>
<proteinExistence type="predicted"/>
<accession>A0A232F9I0</accession>
<keyword evidence="3" id="KW-1185">Reference proteome</keyword>
<gene>
    <name evidence="2" type="ORF">TSAR_013566</name>
</gene>
<dbReference type="EMBL" id="NNAY01000636">
    <property type="protein sequence ID" value="OXU27262.1"/>
    <property type="molecule type" value="Genomic_DNA"/>
</dbReference>
<evidence type="ECO:0008006" key="4">
    <source>
        <dbReference type="Google" id="ProtNLM"/>
    </source>
</evidence>
<evidence type="ECO:0000256" key="1">
    <source>
        <dbReference type="SAM" id="SignalP"/>
    </source>
</evidence>
<dbReference type="AlphaFoldDB" id="A0A232F9I0"/>
<evidence type="ECO:0000313" key="2">
    <source>
        <dbReference type="EMBL" id="OXU27262.1"/>
    </source>
</evidence>